<evidence type="ECO:0000313" key="1">
    <source>
        <dbReference type="EMBL" id="QCW01835.1"/>
    </source>
</evidence>
<proteinExistence type="predicted"/>
<dbReference type="NCBIfam" id="TIGR00229">
    <property type="entry name" value="sensory_box"/>
    <property type="match status" value="1"/>
</dbReference>
<dbReference type="AlphaFoldDB" id="A0A4P9TCQ3"/>
<dbReference type="InterPro" id="IPR000014">
    <property type="entry name" value="PAS"/>
</dbReference>
<dbReference type="SUPFAM" id="SSF55785">
    <property type="entry name" value="PYP-like sensor domain (PAS domain)"/>
    <property type="match status" value="1"/>
</dbReference>
<evidence type="ECO:0000313" key="2">
    <source>
        <dbReference type="Proteomes" id="UP000307562"/>
    </source>
</evidence>
<dbReference type="Gene3D" id="3.40.50.2300">
    <property type="match status" value="1"/>
</dbReference>
<protein>
    <submittedName>
        <fullName evidence="1">PAS domain-containing protein</fullName>
    </submittedName>
</protein>
<gene>
    <name evidence="1" type="ORF">FGF80_00645</name>
</gene>
<reference evidence="2" key="1">
    <citation type="submission" date="2019-05" db="EMBL/GenBank/DDBJ databases">
        <title>Complete Genome Sequence and Methylation Pattern of the Halophilic Archaeon Natrinema pallidum BOL6-1.</title>
        <authorList>
            <person name="DasSarma P."/>
            <person name="DasSarma B.P."/>
            <person name="DasSarma S.L."/>
            <person name="Martinez F.L."/>
            <person name="Guzman D."/>
            <person name="Roberts R.J."/>
            <person name="DasSarma S."/>
        </authorList>
    </citation>
    <scope>NUCLEOTIDE SEQUENCE [LARGE SCALE GENOMIC DNA]</scope>
    <source>
        <strain evidence="2">BOL6-1</strain>
    </source>
</reference>
<name>A0A4P9TCQ3_9EURY</name>
<keyword evidence="2" id="KW-1185">Reference proteome</keyword>
<dbReference type="CDD" id="cd00130">
    <property type="entry name" value="PAS"/>
    <property type="match status" value="1"/>
</dbReference>
<dbReference type="GeneID" id="96154425"/>
<dbReference type="KEGG" id="npl:FGF80_00645"/>
<dbReference type="EMBL" id="CP040637">
    <property type="protein sequence ID" value="QCW01835.1"/>
    <property type="molecule type" value="Genomic_DNA"/>
</dbReference>
<dbReference type="RefSeq" id="WP_138651588.1">
    <property type="nucleotide sequence ID" value="NZ_CP040637.1"/>
</dbReference>
<accession>A0A4P9TCQ3</accession>
<organism evidence="1 2">
    <name type="scientific">Natrinema pallidum</name>
    <dbReference type="NCBI Taxonomy" id="69527"/>
    <lineage>
        <taxon>Archaea</taxon>
        <taxon>Methanobacteriati</taxon>
        <taxon>Methanobacteriota</taxon>
        <taxon>Stenosarchaea group</taxon>
        <taxon>Halobacteria</taxon>
        <taxon>Halobacteriales</taxon>
        <taxon>Natrialbaceae</taxon>
        <taxon>Natrinema</taxon>
    </lineage>
</organism>
<dbReference type="Gene3D" id="3.30.450.20">
    <property type="entry name" value="PAS domain"/>
    <property type="match status" value="1"/>
</dbReference>
<dbReference type="InterPro" id="IPR011006">
    <property type="entry name" value="CheY-like_superfamily"/>
</dbReference>
<dbReference type="InterPro" id="IPR035965">
    <property type="entry name" value="PAS-like_dom_sf"/>
</dbReference>
<sequence>MVVPTTIPAEPTVRTRPTRVTVLVVGGETVRDRVERAFTDEGTETIVETAATLADAITELETDDIDCLIVSLPRAAGSADTAGEAETATETLDTHLETVRSTMPDLPIVVLAAERTPALAETVRSYDWTAVIERDETRTRLADRVHDLLERHRLTTLSRRSLASIEFAGDAIAIVDAGEIQFASRAFAMQFGYEHDAIPGTSWQALFTDDAVCHLESTAIPTVAEGWRWTGSCAGRRKTGTTFAVRVRLGGLEDGSLVFVIEEADGSDGSGK</sequence>
<dbReference type="Proteomes" id="UP000307562">
    <property type="component" value="Chromosome"/>
</dbReference>
<dbReference type="SUPFAM" id="SSF52172">
    <property type="entry name" value="CheY-like"/>
    <property type="match status" value="1"/>
</dbReference>